<sequence>MPKASTEIRVIGARSSGKTTYLATLAVLPSGLLQKYPKLEVIPRNDEATALRKRALDTLKNQGKIAGDAFEADQLHNLKDYDFLIKIPPGKKRSSIELELLAKDFPGEFFEHIPIPHQWKKITSWVDDLFTTVSWMVMMTDWEPERDTSLYLPAFTKLCEEIREREIRNPEIEKLRIAVVMAKCERGELWPCRLDPDEDLFEVRLPETYKHLTKTLTPDRLQFFACSAFGVLGSRRDRDFDPRPNCYLPDDGSPEEKNAYLREPDRWYPYGLIPPLYWLATGIRLEE</sequence>
<organism evidence="1 2">
    <name type="scientific">Microcystis aeruginosa NIES-298</name>
    <dbReference type="NCBI Taxonomy" id="449468"/>
    <lineage>
        <taxon>Bacteria</taxon>
        <taxon>Bacillati</taxon>
        <taxon>Cyanobacteriota</taxon>
        <taxon>Cyanophyceae</taxon>
        <taxon>Oscillatoriophycideae</taxon>
        <taxon>Chroococcales</taxon>
        <taxon>Microcystaceae</taxon>
        <taxon>Microcystis</taxon>
    </lineage>
</organism>
<dbReference type="AlphaFoldDB" id="A0A2H6BXS8"/>
<dbReference type="Proteomes" id="UP000236321">
    <property type="component" value="Unassembled WGS sequence"/>
</dbReference>
<accession>A0A2H6BXS8</accession>
<evidence type="ECO:0000313" key="1">
    <source>
        <dbReference type="EMBL" id="GBD54979.1"/>
    </source>
</evidence>
<evidence type="ECO:0000313" key="2">
    <source>
        <dbReference type="Proteomes" id="UP000236321"/>
    </source>
</evidence>
<name>A0A2H6BXS8_MICAE</name>
<comment type="caution">
    <text evidence="1">The sequence shown here is derived from an EMBL/GenBank/DDBJ whole genome shotgun (WGS) entry which is preliminary data.</text>
</comment>
<protein>
    <submittedName>
        <fullName evidence="1">Uncharacterized protein</fullName>
    </submittedName>
</protein>
<dbReference type="EMBL" id="BEYQ01000016">
    <property type="protein sequence ID" value="GBD54979.1"/>
    <property type="molecule type" value="Genomic_DNA"/>
</dbReference>
<gene>
    <name evidence="1" type="ORF">BGM30_40720</name>
</gene>
<proteinExistence type="predicted"/>
<reference evidence="2" key="1">
    <citation type="submission" date="2017-12" db="EMBL/GenBank/DDBJ databases">
        <title>Improved Draft Genome Sequence of Microcystis aeruginosa NIES-298, a Microcystin-Producing Cyanobacterium from Lake Kasumigaura, Japan.</title>
        <authorList>
            <person name="Yamaguchi H."/>
            <person name="Suzuki S."/>
            <person name="Kawachi M."/>
        </authorList>
    </citation>
    <scope>NUCLEOTIDE SEQUENCE [LARGE SCALE GENOMIC DNA]</scope>
    <source>
        <strain evidence="2">NIES-298</strain>
    </source>
</reference>
<dbReference type="RefSeq" id="WP_103113253.1">
    <property type="nucleotide sequence ID" value="NZ_BEIU01000003.1"/>
</dbReference>